<dbReference type="InterPro" id="IPR026193">
    <property type="entry name" value="NDUFV3"/>
</dbReference>
<dbReference type="OrthoDB" id="6161911at2759"/>
<organism evidence="2 3">
    <name type="scientific">Eleutherodactylus coqui</name>
    <name type="common">Puerto Rican coqui</name>
    <dbReference type="NCBI Taxonomy" id="57060"/>
    <lineage>
        <taxon>Eukaryota</taxon>
        <taxon>Metazoa</taxon>
        <taxon>Chordata</taxon>
        <taxon>Craniata</taxon>
        <taxon>Vertebrata</taxon>
        <taxon>Euteleostomi</taxon>
        <taxon>Amphibia</taxon>
        <taxon>Batrachia</taxon>
        <taxon>Anura</taxon>
        <taxon>Neobatrachia</taxon>
        <taxon>Hyloidea</taxon>
        <taxon>Eleutherodactylidae</taxon>
        <taxon>Eleutherodactylinae</taxon>
        <taxon>Eleutherodactylus</taxon>
        <taxon>Eleutherodactylus</taxon>
    </lineage>
</organism>
<protein>
    <recommendedName>
        <fullName evidence="4">NADH dehydrogenase [ubiquinone] flavoprotein 3, mitochondrial</fullName>
    </recommendedName>
</protein>
<feature type="compositionally biased region" description="Polar residues" evidence="1">
    <location>
        <begin position="25"/>
        <end position="36"/>
    </location>
</feature>
<keyword evidence="3" id="KW-1185">Reference proteome</keyword>
<dbReference type="GO" id="GO:0045271">
    <property type="term" value="C:respiratory chain complex I"/>
    <property type="evidence" value="ECO:0007669"/>
    <property type="project" value="InterPro"/>
</dbReference>
<reference evidence="2" key="1">
    <citation type="thesis" date="2020" institute="ProQuest LLC" country="789 East Eisenhower Parkway, Ann Arbor, MI, USA">
        <title>Comparative Genomics and Chromosome Evolution.</title>
        <authorList>
            <person name="Mudd A.B."/>
        </authorList>
    </citation>
    <scope>NUCLEOTIDE SEQUENCE</scope>
    <source>
        <strain evidence="2">HN-11 Male</strain>
        <tissue evidence="2">Kidney and liver</tissue>
    </source>
</reference>
<dbReference type="AlphaFoldDB" id="A0A8J6JYQ1"/>
<proteinExistence type="predicted"/>
<dbReference type="Proteomes" id="UP000770717">
    <property type="component" value="Unassembled WGS sequence"/>
</dbReference>
<sequence>MAAALRSLRRAQQVLLLPRINATSVRTQSGDSTPESCSAPEEPFNNTKYQNLQHFDYTPFTFVDLDVELAKYRLPQPSSGRPSPRH</sequence>
<dbReference type="EMBL" id="WNTK01000028">
    <property type="protein sequence ID" value="KAG9473001.1"/>
    <property type="molecule type" value="Genomic_DNA"/>
</dbReference>
<dbReference type="PANTHER" id="PTHR17117">
    <property type="entry name" value="NADH-UBIQUINONE OXIDOREDUCTASE"/>
    <property type="match status" value="1"/>
</dbReference>
<accession>A0A8J6JYQ1</accession>
<dbReference type="GO" id="GO:0042775">
    <property type="term" value="P:mitochondrial ATP synthesis coupled electron transport"/>
    <property type="evidence" value="ECO:0007669"/>
    <property type="project" value="TreeGrafter"/>
</dbReference>
<name>A0A8J6JYQ1_ELECQ</name>
<dbReference type="PANTHER" id="PTHR17117:SF3">
    <property type="entry name" value="NADH DEHYDROGENASE [UBIQUINONE] FLAVOPROTEIN 3, MITOCHONDRIAL"/>
    <property type="match status" value="1"/>
</dbReference>
<evidence type="ECO:0000313" key="2">
    <source>
        <dbReference type="EMBL" id="KAG9473001.1"/>
    </source>
</evidence>
<dbReference type="Pfam" id="PF15880">
    <property type="entry name" value="NDUFV3"/>
    <property type="match status" value="1"/>
</dbReference>
<comment type="caution">
    <text evidence="2">The sequence shown here is derived from an EMBL/GenBank/DDBJ whole genome shotgun (WGS) entry which is preliminary data.</text>
</comment>
<dbReference type="GO" id="GO:0005739">
    <property type="term" value="C:mitochondrion"/>
    <property type="evidence" value="ECO:0007669"/>
    <property type="project" value="InterPro"/>
</dbReference>
<evidence type="ECO:0000256" key="1">
    <source>
        <dbReference type="SAM" id="MobiDB-lite"/>
    </source>
</evidence>
<evidence type="ECO:0008006" key="4">
    <source>
        <dbReference type="Google" id="ProtNLM"/>
    </source>
</evidence>
<gene>
    <name evidence="2" type="ORF">GDO78_015301</name>
</gene>
<feature type="region of interest" description="Disordered" evidence="1">
    <location>
        <begin position="25"/>
        <end position="45"/>
    </location>
</feature>
<evidence type="ECO:0000313" key="3">
    <source>
        <dbReference type="Proteomes" id="UP000770717"/>
    </source>
</evidence>